<comment type="caution">
    <text evidence="9">The sequence shown here is derived from an EMBL/GenBank/DDBJ whole genome shotgun (WGS) entry which is preliminary data.</text>
</comment>
<dbReference type="Proteomes" id="UP001215503">
    <property type="component" value="Unassembled WGS sequence"/>
</dbReference>
<evidence type="ECO:0000256" key="3">
    <source>
        <dbReference type="ARBA" id="ARBA00022692"/>
    </source>
</evidence>
<dbReference type="GO" id="GO:0008233">
    <property type="term" value="F:peptidase activity"/>
    <property type="evidence" value="ECO:0007669"/>
    <property type="project" value="UniProtKB-KW"/>
</dbReference>
<evidence type="ECO:0000313" key="10">
    <source>
        <dbReference type="Proteomes" id="UP001215503"/>
    </source>
</evidence>
<reference evidence="9 10" key="1">
    <citation type="submission" date="2023-03" db="EMBL/GenBank/DDBJ databases">
        <title>Fodinicurvata sp. CAU 1616 isolated from sea sendiment.</title>
        <authorList>
            <person name="Kim W."/>
        </authorList>
    </citation>
    <scope>NUCLEOTIDE SEQUENCE [LARGE SCALE GENOMIC DNA]</scope>
    <source>
        <strain evidence="9 10">CAU 1616</strain>
    </source>
</reference>
<comment type="similarity">
    <text evidence="2">Belongs to the peptidase S54 family.</text>
</comment>
<dbReference type="Gene3D" id="1.20.1540.10">
    <property type="entry name" value="Rhomboid-like"/>
    <property type="match status" value="1"/>
</dbReference>
<dbReference type="RefSeq" id="WP_275823845.1">
    <property type="nucleotide sequence ID" value="NZ_JARHUD010000009.1"/>
</dbReference>
<keyword evidence="4 9" id="KW-0378">Hydrolase</keyword>
<organism evidence="9 10">
    <name type="scientific">Aquibaculum arenosum</name>
    <dbReference type="NCBI Taxonomy" id="3032591"/>
    <lineage>
        <taxon>Bacteria</taxon>
        <taxon>Pseudomonadati</taxon>
        <taxon>Pseudomonadota</taxon>
        <taxon>Alphaproteobacteria</taxon>
        <taxon>Rhodospirillales</taxon>
        <taxon>Rhodovibrionaceae</taxon>
        <taxon>Aquibaculum</taxon>
    </lineage>
</organism>
<evidence type="ECO:0000256" key="1">
    <source>
        <dbReference type="ARBA" id="ARBA00004141"/>
    </source>
</evidence>
<feature type="transmembrane region" description="Helical" evidence="7">
    <location>
        <begin position="202"/>
        <end position="222"/>
    </location>
</feature>
<dbReference type="GO" id="GO:0006508">
    <property type="term" value="P:proteolysis"/>
    <property type="evidence" value="ECO:0007669"/>
    <property type="project" value="UniProtKB-KW"/>
</dbReference>
<feature type="transmembrane region" description="Helical" evidence="7">
    <location>
        <begin position="258"/>
        <end position="278"/>
    </location>
</feature>
<feature type="transmembrane region" description="Helical" evidence="7">
    <location>
        <begin position="234"/>
        <end position="252"/>
    </location>
</feature>
<dbReference type="InterPro" id="IPR035952">
    <property type="entry name" value="Rhomboid-like_sf"/>
</dbReference>
<evidence type="ECO:0000259" key="8">
    <source>
        <dbReference type="Pfam" id="PF01694"/>
    </source>
</evidence>
<evidence type="ECO:0000256" key="6">
    <source>
        <dbReference type="ARBA" id="ARBA00023136"/>
    </source>
</evidence>
<dbReference type="PANTHER" id="PTHR43731:SF14">
    <property type="entry name" value="PRESENILIN-ASSOCIATED RHOMBOID-LIKE PROTEIN, MITOCHONDRIAL"/>
    <property type="match status" value="1"/>
</dbReference>
<keyword evidence="6 7" id="KW-0472">Membrane</keyword>
<keyword evidence="10" id="KW-1185">Reference proteome</keyword>
<dbReference type="InterPro" id="IPR022764">
    <property type="entry name" value="Peptidase_S54_rhomboid_dom"/>
</dbReference>
<name>A0ABT5YQ47_9PROT</name>
<keyword evidence="9" id="KW-0645">Protease</keyword>
<feature type="domain" description="Peptidase S54 rhomboid" evidence="8">
    <location>
        <begin position="137"/>
        <end position="276"/>
    </location>
</feature>
<evidence type="ECO:0000313" key="9">
    <source>
        <dbReference type="EMBL" id="MDF2097073.1"/>
    </source>
</evidence>
<dbReference type="InterPro" id="IPR050925">
    <property type="entry name" value="Rhomboid_protease_S54"/>
</dbReference>
<sequence length="310" mass="32168">MSDFGGNPGGGAWGGGLWGDPWVVVRRSRRRSEAERYALVLAAMGITSRLHRDGEWITLSVAPHHAASAEREIGAYVKENSHQTPAAPTIRPGREALLGVLAYACVLFFLHGAALRDAFGLDWLSAGAAQAGLILDGQLWRTATALGLHGDGTHLLGNLALGGFFGFLLAQLLGGGLAWLAILVSGAVGNLLAAVLRSNEQTSIGASTAVFAALGLLCALSWRHQAPARFRGLRRWLPFAAGAMLLAYLGVGGERTDVLAHVTGFAAGAGGGFLLAQIGPRVPLGSAAQLAYALAAVLLFTLAWLIALAV</sequence>
<dbReference type="SUPFAM" id="SSF144091">
    <property type="entry name" value="Rhomboid-like"/>
    <property type="match status" value="1"/>
</dbReference>
<proteinExistence type="inferred from homology"/>
<accession>A0ABT5YQ47</accession>
<gene>
    <name evidence="9" type="ORF">P2G67_13910</name>
</gene>
<feature type="transmembrane region" description="Helical" evidence="7">
    <location>
        <begin position="290"/>
        <end position="309"/>
    </location>
</feature>
<evidence type="ECO:0000256" key="4">
    <source>
        <dbReference type="ARBA" id="ARBA00022801"/>
    </source>
</evidence>
<dbReference type="EC" id="3.4.21.105" evidence="9"/>
<protein>
    <submittedName>
        <fullName evidence="9">Rhomboid family intramembrane serine protease</fullName>
        <ecNumber evidence="9">3.4.21.105</ecNumber>
    </submittedName>
</protein>
<keyword evidence="5 7" id="KW-1133">Transmembrane helix</keyword>
<feature type="transmembrane region" description="Helical" evidence="7">
    <location>
        <begin position="96"/>
        <end position="115"/>
    </location>
</feature>
<evidence type="ECO:0000256" key="5">
    <source>
        <dbReference type="ARBA" id="ARBA00022989"/>
    </source>
</evidence>
<evidence type="ECO:0000256" key="7">
    <source>
        <dbReference type="SAM" id="Phobius"/>
    </source>
</evidence>
<dbReference type="PANTHER" id="PTHR43731">
    <property type="entry name" value="RHOMBOID PROTEASE"/>
    <property type="match status" value="1"/>
</dbReference>
<dbReference type="Pfam" id="PF01694">
    <property type="entry name" value="Rhomboid"/>
    <property type="match status" value="1"/>
</dbReference>
<comment type="subcellular location">
    <subcellularLocation>
        <location evidence="1">Membrane</location>
        <topology evidence="1">Multi-pass membrane protein</topology>
    </subcellularLocation>
</comment>
<keyword evidence="3 7" id="KW-0812">Transmembrane</keyword>
<dbReference type="EMBL" id="JARHUD010000009">
    <property type="protein sequence ID" value="MDF2097073.1"/>
    <property type="molecule type" value="Genomic_DNA"/>
</dbReference>
<evidence type="ECO:0000256" key="2">
    <source>
        <dbReference type="ARBA" id="ARBA00009045"/>
    </source>
</evidence>